<dbReference type="EMBL" id="CAJNOW010003622">
    <property type="protein sequence ID" value="CAF1389751.1"/>
    <property type="molecule type" value="Genomic_DNA"/>
</dbReference>
<dbReference type="Proteomes" id="UP000663834">
    <property type="component" value="Unassembled WGS sequence"/>
</dbReference>
<evidence type="ECO:0000313" key="7">
    <source>
        <dbReference type="EMBL" id="CAF3819972.1"/>
    </source>
</evidence>
<dbReference type="Proteomes" id="UP000681720">
    <property type="component" value="Unassembled WGS sequence"/>
</dbReference>
<feature type="transmembrane region" description="Helical" evidence="1">
    <location>
        <begin position="81"/>
        <end position="102"/>
    </location>
</feature>
<feature type="transmembrane region" description="Helical" evidence="1">
    <location>
        <begin position="122"/>
        <end position="144"/>
    </location>
</feature>
<dbReference type="Proteomes" id="UP000663855">
    <property type="component" value="Unassembled WGS sequence"/>
</dbReference>
<gene>
    <name evidence="9" type="ORF">BYL167_LOCUS21487</name>
    <name evidence="2" type="ORF">CJN711_LOCUS19361</name>
    <name evidence="11" type="ORF">GIL414_LOCUS28973</name>
    <name evidence="3" type="ORF">KQP761_LOCUS9155</name>
    <name evidence="6" type="ORF">MBJ925_LOCUS34299</name>
    <name evidence="10" type="ORF">OVN521_LOCUS26778</name>
    <name evidence="8" type="ORF">SMN809_LOCUS13408</name>
    <name evidence="7" type="ORF">UXM345_LOCUS5923</name>
    <name evidence="4" type="ORF">WKI299_LOCUS10811</name>
    <name evidence="5" type="ORF">XDN619_LOCUS24438</name>
</gene>
<accession>A0A820BJQ8</accession>
<dbReference type="SUPFAM" id="SSF81321">
    <property type="entry name" value="Family A G protein-coupled receptor-like"/>
    <property type="match status" value="1"/>
</dbReference>
<dbReference type="Proteomes" id="UP000663842">
    <property type="component" value="Unassembled WGS sequence"/>
</dbReference>
<reference evidence="10" key="1">
    <citation type="submission" date="2021-02" db="EMBL/GenBank/DDBJ databases">
        <authorList>
            <person name="Nowell W R."/>
        </authorList>
    </citation>
    <scope>NUCLEOTIDE SEQUENCE</scope>
</reference>
<comment type="caution">
    <text evidence="10">The sequence shown here is derived from an EMBL/GenBank/DDBJ whole genome shotgun (WGS) entry which is preliminary data.</text>
</comment>
<feature type="transmembrane region" description="Helical" evidence="1">
    <location>
        <begin position="12"/>
        <end position="36"/>
    </location>
</feature>
<organism evidence="10 12">
    <name type="scientific">Rotaria magnacalcarata</name>
    <dbReference type="NCBI Taxonomy" id="392030"/>
    <lineage>
        <taxon>Eukaryota</taxon>
        <taxon>Metazoa</taxon>
        <taxon>Spiralia</taxon>
        <taxon>Gnathifera</taxon>
        <taxon>Rotifera</taxon>
        <taxon>Eurotatoria</taxon>
        <taxon>Bdelloidea</taxon>
        <taxon>Philodinida</taxon>
        <taxon>Philodinidae</taxon>
        <taxon>Rotaria</taxon>
    </lineage>
</organism>
<dbReference type="OrthoDB" id="9990791at2759"/>
<keyword evidence="1" id="KW-0472">Membrane</keyword>
<dbReference type="EMBL" id="CAJOBJ010051030">
    <property type="protein sequence ID" value="CAF4373975.1"/>
    <property type="molecule type" value="Genomic_DNA"/>
</dbReference>
<dbReference type="EMBL" id="CAJOBF010000453">
    <property type="protein sequence ID" value="CAF3819972.1"/>
    <property type="molecule type" value="Genomic_DNA"/>
</dbReference>
<keyword evidence="12" id="KW-1185">Reference proteome</keyword>
<dbReference type="EMBL" id="CAJOBI010005292">
    <property type="protein sequence ID" value="CAF4027855.1"/>
    <property type="molecule type" value="Genomic_DNA"/>
</dbReference>
<dbReference type="Proteomes" id="UP000663866">
    <property type="component" value="Unassembled WGS sequence"/>
</dbReference>
<dbReference type="Proteomes" id="UP000663856">
    <property type="component" value="Unassembled WGS sequence"/>
</dbReference>
<dbReference type="EMBL" id="CAJNRF010003916">
    <property type="protein sequence ID" value="CAF2053832.1"/>
    <property type="molecule type" value="Genomic_DNA"/>
</dbReference>
<evidence type="ECO:0000313" key="11">
    <source>
        <dbReference type="EMBL" id="CAF4373975.1"/>
    </source>
</evidence>
<dbReference type="Proteomes" id="UP000676336">
    <property type="component" value="Unassembled WGS sequence"/>
</dbReference>
<keyword evidence="1" id="KW-1133">Transmembrane helix</keyword>
<proteinExistence type="predicted"/>
<evidence type="ECO:0000313" key="12">
    <source>
        <dbReference type="Proteomes" id="UP000663866"/>
    </source>
</evidence>
<dbReference type="Proteomes" id="UP000663887">
    <property type="component" value="Unassembled WGS sequence"/>
</dbReference>
<evidence type="ECO:0000313" key="5">
    <source>
        <dbReference type="EMBL" id="CAF2129335.1"/>
    </source>
</evidence>
<dbReference type="AlphaFoldDB" id="A0A820BJQ8"/>
<evidence type="ECO:0000313" key="8">
    <source>
        <dbReference type="EMBL" id="CAF4027855.1"/>
    </source>
</evidence>
<feature type="transmembrane region" description="Helical" evidence="1">
    <location>
        <begin position="48"/>
        <end position="69"/>
    </location>
</feature>
<evidence type="ECO:0000313" key="3">
    <source>
        <dbReference type="EMBL" id="CAF1389751.1"/>
    </source>
</evidence>
<evidence type="ECO:0000313" key="9">
    <source>
        <dbReference type="EMBL" id="CAF4150107.1"/>
    </source>
</evidence>
<keyword evidence="1" id="KW-0812">Transmembrane</keyword>
<dbReference type="EMBL" id="CAJOBH010009829">
    <property type="protein sequence ID" value="CAF4150107.1"/>
    <property type="molecule type" value="Genomic_DNA"/>
</dbReference>
<sequence>MSIFETTLEIRFWSLIILFSIGVPAACLNAVAFAGIKIFRRSSSAHYVAGQSLADANVFIIVFLQIIPSKSLSISSIACKFMVFSVQMTMSVAMSFFCLSAFDRWACTSQTVRIRQLRLIQVVRRLFPVPFILWSLVNIPFLIYCDLIPPTLACWFTHDLFM</sequence>
<name>A0A820BJQ8_9BILA</name>
<dbReference type="Proteomes" id="UP000681967">
    <property type="component" value="Unassembled WGS sequence"/>
</dbReference>
<dbReference type="EMBL" id="CAJNRE010018820">
    <property type="protein sequence ID" value="CAF2179948.1"/>
    <property type="molecule type" value="Genomic_DNA"/>
</dbReference>
<evidence type="ECO:0000313" key="4">
    <source>
        <dbReference type="EMBL" id="CAF2053832.1"/>
    </source>
</evidence>
<evidence type="ECO:0000313" key="2">
    <source>
        <dbReference type="EMBL" id="CAF1349778.1"/>
    </source>
</evidence>
<evidence type="ECO:0000256" key="1">
    <source>
        <dbReference type="SAM" id="Phobius"/>
    </source>
</evidence>
<evidence type="ECO:0000313" key="6">
    <source>
        <dbReference type="EMBL" id="CAF2179948.1"/>
    </source>
</evidence>
<protein>
    <submittedName>
        <fullName evidence="10">Uncharacterized protein</fullName>
    </submittedName>
</protein>
<evidence type="ECO:0000313" key="10">
    <source>
        <dbReference type="EMBL" id="CAF4208325.1"/>
    </source>
</evidence>
<dbReference type="Proteomes" id="UP000663824">
    <property type="component" value="Unassembled WGS sequence"/>
</dbReference>
<dbReference type="EMBL" id="CAJNRG010011110">
    <property type="protein sequence ID" value="CAF2129335.1"/>
    <property type="molecule type" value="Genomic_DNA"/>
</dbReference>
<dbReference type="EMBL" id="CAJOBG010007151">
    <property type="protein sequence ID" value="CAF4208325.1"/>
    <property type="molecule type" value="Genomic_DNA"/>
</dbReference>
<dbReference type="EMBL" id="CAJNOV010009084">
    <property type="protein sequence ID" value="CAF1349778.1"/>
    <property type="molecule type" value="Genomic_DNA"/>
</dbReference>
<dbReference type="Gene3D" id="1.20.1070.10">
    <property type="entry name" value="Rhodopsin 7-helix transmembrane proteins"/>
    <property type="match status" value="1"/>
</dbReference>